<reference evidence="9 10" key="1">
    <citation type="submission" date="2021-12" db="EMBL/GenBank/DDBJ databases">
        <title>Genome sequencing of bacteria with rrn-lacking chromosome and rrn-plasmid.</title>
        <authorList>
            <person name="Anda M."/>
            <person name="Iwasaki W."/>
        </authorList>
    </citation>
    <scope>NUCLEOTIDE SEQUENCE [LARGE SCALE GENOMIC DNA]</scope>
    <source>
        <strain evidence="9 10">NBRC 101262</strain>
        <plasmid evidence="9 10">pPP4</plasmid>
    </source>
</reference>
<dbReference type="GO" id="GO:0016787">
    <property type="term" value="F:hydrolase activity"/>
    <property type="evidence" value="ECO:0007669"/>
    <property type="project" value="UniProtKB-KW"/>
</dbReference>
<evidence type="ECO:0000256" key="2">
    <source>
        <dbReference type="ARBA" id="ARBA00005336"/>
    </source>
</evidence>
<evidence type="ECO:0000313" key="10">
    <source>
        <dbReference type="Proteomes" id="UP001354989"/>
    </source>
</evidence>
<dbReference type="InterPro" id="IPR001764">
    <property type="entry name" value="Glyco_hydro_3_N"/>
</dbReference>
<evidence type="ECO:0000256" key="3">
    <source>
        <dbReference type="ARBA" id="ARBA00012744"/>
    </source>
</evidence>
<comment type="similarity">
    <text evidence="2 7">Belongs to the glycosyl hydrolase 3 family.</text>
</comment>
<dbReference type="Gene3D" id="3.20.20.300">
    <property type="entry name" value="Glycoside hydrolase, family 3, N-terminal domain"/>
    <property type="match status" value="1"/>
</dbReference>
<gene>
    <name evidence="9" type="ORF">PEPS_41800</name>
</gene>
<evidence type="ECO:0000256" key="6">
    <source>
        <dbReference type="ARBA" id="ARBA00023295"/>
    </source>
</evidence>
<feature type="domain" description="Fibronectin type III-like" evidence="8">
    <location>
        <begin position="650"/>
        <end position="719"/>
    </location>
</feature>
<dbReference type="InterPro" id="IPR013783">
    <property type="entry name" value="Ig-like_fold"/>
</dbReference>
<dbReference type="PROSITE" id="PS00775">
    <property type="entry name" value="GLYCOSYL_HYDROL_F3"/>
    <property type="match status" value="1"/>
</dbReference>
<evidence type="ECO:0000259" key="8">
    <source>
        <dbReference type="SMART" id="SM01217"/>
    </source>
</evidence>
<evidence type="ECO:0000256" key="1">
    <source>
        <dbReference type="ARBA" id="ARBA00000448"/>
    </source>
</evidence>
<dbReference type="Gene3D" id="2.60.40.10">
    <property type="entry name" value="Immunoglobulins"/>
    <property type="match status" value="1"/>
</dbReference>
<organism evidence="9 10">
    <name type="scientific">Persicobacter psychrovividus</name>
    <dbReference type="NCBI Taxonomy" id="387638"/>
    <lineage>
        <taxon>Bacteria</taxon>
        <taxon>Pseudomonadati</taxon>
        <taxon>Bacteroidota</taxon>
        <taxon>Cytophagia</taxon>
        <taxon>Cytophagales</taxon>
        <taxon>Persicobacteraceae</taxon>
        <taxon>Persicobacter</taxon>
    </lineage>
</organism>
<dbReference type="Pfam" id="PF00933">
    <property type="entry name" value="Glyco_hydro_3"/>
    <property type="match status" value="1"/>
</dbReference>
<evidence type="ECO:0000256" key="5">
    <source>
        <dbReference type="ARBA" id="ARBA00022801"/>
    </source>
</evidence>
<dbReference type="Pfam" id="PF01915">
    <property type="entry name" value="Glyco_hydro_3_C"/>
    <property type="match status" value="1"/>
</dbReference>
<dbReference type="InterPro" id="IPR051915">
    <property type="entry name" value="Cellulose_Degrad_GH3"/>
</dbReference>
<dbReference type="SMART" id="SM01217">
    <property type="entry name" value="Fn3_like"/>
    <property type="match status" value="1"/>
</dbReference>
<evidence type="ECO:0000256" key="4">
    <source>
        <dbReference type="ARBA" id="ARBA00022729"/>
    </source>
</evidence>
<keyword evidence="5 7" id="KW-0378">Hydrolase</keyword>
<keyword evidence="4" id="KW-0732">Signal</keyword>
<dbReference type="InterPro" id="IPR002772">
    <property type="entry name" value="Glyco_hydro_3_C"/>
</dbReference>
<keyword evidence="6 7" id="KW-0326">Glycosidase</keyword>
<dbReference type="InterPro" id="IPR036962">
    <property type="entry name" value="Glyco_hydro_3_N_sf"/>
</dbReference>
<protein>
    <recommendedName>
        <fullName evidence="3">beta-glucosidase</fullName>
        <ecNumber evidence="3">3.2.1.21</ecNumber>
    </recommendedName>
</protein>
<evidence type="ECO:0000256" key="7">
    <source>
        <dbReference type="RuleBase" id="RU361161"/>
    </source>
</evidence>
<dbReference type="EC" id="3.2.1.21" evidence="3"/>
<dbReference type="EMBL" id="AP025296">
    <property type="protein sequence ID" value="BDD01900.1"/>
    <property type="molecule type" value="Genomic_DNA"/>
</dbReference>
<dbReference type="PRINTS" id="PR00133">
    <property type="entry name" value="GLHYDRLASE3"/>
</dbReference>
<dbReference type="Pfam" id="PF14310">
    <property type="entry name" value="Fn3-like"/>
    <property type="match status" value="1"/>
</dbReference>
<keyword evidence="9" id="KW-0614">Plasmid</keyword>
<comment type="catalytic activity">
    <reaction evidence="1">
        <text>Hydrolysis of terminal, non-reducing beta-D-glucosyl residues with release of beta-D-glucose.</text>
        <dbReference type="EC" id="3.2.1.21"/>
    </reaction>
</comment>
<accession>A0ABN6LFE5</accession>
<evidence type="ECO:0000313" key="9">
    <source>
        <dbReference type="EMBL" id="BDD01900.1"/>
    </source>
</evidence>
<sequence length="739" mass="82158">MAEQTAHNKNLKAWGNDQDMKKFVDDLMGKMTLEEKIGQTVLVASYWNVTGPVSGIDYVQDARDGKIGAFLNAQTYDFIYRLQKAVVEHSRLGIPMMFGFDAIHGYKTTFPTPLAMSTSWDLEAVKSAARITAKEAAADGLNWTYAPMVDIARDPRWGRVVEGAGEDPYLGAKIAKAQVEGFQGDELSDVGTVAACVKHFAAYGAVQAGRDYNTTEVPERALRDTYLPPFKAAVDAGVATIMTAFNDLNGVPCTGNKFLLSDVLKKEWGFKGFVVTDYTSIYEMTKHGNVKDKKEAGEVAMNAGVDMDMQSDIYKNSLLKSVKEGKVPESEIDDACRRILNMKYRLGLFQDPYRYCSKKRAKKVLQNPEHFKTARSVADKSIVLLKNDQHILPLKKEVQSVALIGPLADDQLDQLGSWYTAGRKETVTTIYKGLQNKHLKATINMAKGCDFEKNDEQGFAEAIAAAKKSDVVLLAMGERQDMGGEAASRLNIEIPAIQRKLIKEVLKLNKPTVLLLHNCRPLVITWEAENIPAILDVWHLGSEAGNAIADVLFGDYNPSGKLTTTFPRYAGQVPLFYNHKNTGRPYNPEDHFTTRYQDGTNAPLFPFGYGLSYTTFKYSHLKIDKNTLADGQTLNVSVDVTNTGNYDGHEVVQLYVRDLVGSVTRPVKELKGFQKIFLKKGETKTVHLSIKPQDLAFCRLDYSWGYEAGDFKLFVGTNSQDVLETSFKLTDTKAAPYNF</sequence>
<dbReference type="Gene3D" id="3.40.50.1700">
    <property type="entry name" value="Glycoside hydrolase family 3 C-terminal domain"/>
    <property type="match status" value="1"/>
</dbReference>
<dbReference type="SUPFAM" id="SSF52279">
    <property type="entry name" value="Beta-D-glucan exohydrolase, C-terminal domain"/>
    <property type="match status" value="1"/>
</dbReference>
<dbReference type="InterPro" id="IPR017853">
    <property type="entry name" value="GH"/>
</dbReference>
<dbReference type="SUPFAM" id="SSF51445">
    <property type="entry name" value="(Trans)glycosidases"/>
    <property type="match status" value="1"/>
</dbReference>
<proteinExistence type="inferred from homology"/>
<dbReference type="InterPro" id="IPR036881">
    <property type="entry name" value="Glyco_hydro_3_C_sf"/>
</dbReference>
<dbReference type="InterPro" id="IPR019800">
    <property type="entry name" value="Glyco_hydro_3_AS"/>
</dbReference>
<name>A0ABN6LFE5_9BACT</name>
<dbReference type="Proteomes" id="UP001354989">
    <property type="component" value="Plasmid pPP4"/>
</dbReference>
<keyword evidence="10" id="KW-1185">Reference proteome</keyword>
<dbReference type="PANTHER" id="PTHR30620:SF16">
    <property type="entry name" value="LYSOSOMAL BETA GLUCOSIDASE"/>
    <property type="match status" value="1"/>
</dbReference>
<dbReference type="InterPro" id="IPR026891">
    <property type="entry name" value="Fn3-like"/>
</dbReference>
<dbReference type="PANTHER" id="PTHR30620">
    <property type="entry name" value="PERIPLASMIC BETA-GLUCOSIDASE-RELATED"/>
    <property type="match status" value="1"/>
</dbReference>
<geneLocation type="plasmid" evidence="9 10">
    <name>pPP4</name>
</geneLocation>